<keyword evidence="3" id="KW-1185">Reference proteome</keyword>
<evidence type="ECO:0000313" key="2">
    <source>
        <dbReference type="EMBL" id="BBO33198.1"/>
    </source>
</evidence>
<dbReference type="InterPro" id="IPR011487">
    <property type="entry name" value="DUF1598"/>
</dbReference>
<evidence type="ECO:0008006" key="4">
    <source>
        <dbReference type="Google" id="ProtNLM"/>
    </source>
</evidence>
<keyword evidence="1" id="KW-0732">Signal</keyword>
<organism evidence="2 3">
    <name type="scientific">Lacipirellula parvula</name>
    <dbReference type="NCBI Taxonomy" id="2650471"/>
    <lineage>
        <taxon>Bacteria</taxon>
        <taxon>Pseudomonadati</taxon>
        <taxon>Planctomycetota</taxon>
        <taxon>Planctomycetia</taxon>
        <taxon>Pirellulales</taxon>
        <taxon>Lacipirellulaceae</taxon>
        <taxon>Lacipirellula</taxon>
    </lineage>
</organism>
<dbReference type="EMBL" id="AP021861">
    <property type="protein sequence ID" value="BBO33198.1"/>
    <property type="molecule type" value="Genomic_DNA"/>
</dbReference>
<feature type="signal peptide" evidence="1">
    <location>
        <begin position="1"/>
        <end position="17"/>
    </location>
</feature>
<accession>A0A5K7X9I1</accession>
<evidence type="ECO:0000313" key="3">
    <source>
        <dbReference type="Proteomes" id="UP000326837"/>
    </source>
</evidence>
<proteinExistence type="predicted"/>
<sequence length="448" mass="48907">MTRSTFGLLILACGLVAASLRDCPVGVAGGFFNNRSVGGVAVDANGVLEAPTVQDDQELAQLREQTKLQVPAGLQEYTDLRAVSLKQLEATLKQCHDEMKPIPDEVKYLAGLQRVQYVFVYPDRNDIVIAGPAEGWQFDALGNVVGATTNRPVILLDDLMVALRSGSTSRTEPITCSIDPTEEGLARLQAAVSRMRTIGDSEQTLNRIEEALGPQTISVTGVADTSHFARTMVAADFRMKRIAMDFEPAPVKGLESFLSMVGTGGKGMNNMLPRWWLAPNYEPLARTSDGLGWELRGQGVKCMSNEDYVDSTGERTVGVSKNPVAEKWANTMTQKYSELAGKDSSFGELRNIMDLAVIGALIEKEQLLNTASLKLPRLMGEQSLERYPAPKHTASKASAIKKRGQWVISASGGVEMLPWHIANETETVESVGDVRNDLSADVKEFWWE</sequence>
<dbReference type="RefSeq" id="WP_152099028.1">
    <property type="nucleotide sequence ID" value="NZ_AP021861.1"/>
</dbReference>
<evidence type="ECO:0000256" key="1">
    <source>
        <dbReference type="SAM" id="SignalP"/>
    </source>
</evidence>
<feature type="chain" id="PRO_5024851219" description="DUF1598 domain-containing protein" evidence="1">
    <location>
        <begin position="18"/>
        <end position="448"/>
    </location>
</feature>
<dbReference type="Pfam" id="PF07643">
    <property type="entry name" value="DUF1598"/>
    <property type="match status" value="1"/>
</dbReference>
<dbReference type="KEGG" id="lpav:PLANPX_2810"/>
<reference evidence="3" key="1">
    <citation type="submission" date="2019-10" db="EMBL/GenBank/DDBJ databases">
        <title>Lacipirellula parvula gen. nov., sp. nov., representing a lineage of planctomycetes widespread in freshwater anoxic habitats, and description of the family Lacipirellulaceae.</title>
        <authorList>
            <person name="Dedysh S.N."/>
            <person name="Kulichevskaya I.S."/>
            <person name="Beletsky A.V."/>
            <person name="Rakitin A.L."/>
            <person name="Mardanov A.V."/>
            <person name="Ivanova A.A."/>
            <person name="Saltykova V.X."/>
            <person name="Rijpstra W.I.C."/>
            <person name="Sinninghe Damste J.S."/>
            <person name="Ravin N.V."/>
        </authorList>
    </citation>
    <scope>NUCLEOTIDE SEQUENCE [LARGE SCALE GENOMIC DNA]</scope>
    <source>
        <strain evidence="3">PX69</strain>
    </source>
</reference>
<protein>
    <recommendedName>
        <fullName evidence="4">DUF1598 domain-containing protein</fullName>
    </recommendedName>
</protein>
<name>A0A5K7X9I1_9BACT</name>
<dbReference type="AlphaFoldDB" id="A0A5K7X9I1"/>
<gene>
    <name evidence="2" type="ORF">PLANPX_2810</name>
</gene>
<dbReference type="Proteomes" id="UP000326837">
    <property type="component" value="Chromosome"/>
</dbReference>